<feature type="region of interest" description="Disordered" evidence="1">
    <location>
        <begin position="1"/>
        <end position="27"/>
    </location>
</feature>
<dbReference type="InParanoid" id="A0A067MB08"/>
<evidence type="ECO:0000313" key="2">
    <source>
        <dbReference type="EMBL" id="KDQ08781.1"/>
    </source>
</evidence>
<reference evidence="3" key="1">
    <citation type="journal article" date="2014" name="Proc. Natl. Acad. Sci. U.S.A.">
        <title>Extensive sampling of basidiomycete genomes demonstrates inadequacy of the white-rot/brown-rot paradigm for wood decay fungi.</title>
        <authorList>
            <person name="Riley R."/>
            <person name="Salamov A.A."/>
            <person name="Brown D.W."/>
            <person name="Nagy L.G."/>
            <person name="Floudas D."/>
            <person name="Held B.W."/>
            <person name="Levasseur A."/>
            <person name="Lombard V."/>
            <person name="Morin E."/>
            <person name="Otillar R."/>
            <person name="Lindquist E.A."/>
            <person name="Sun H."/>
            <person name="LaButti K.M."/>
            <person name="Schmutz J."/>
            <person name="Jabbour D."/>
            <person name="Luo H."/>
            <person name="Baker S.E."/>
            <person name="Pisabarro A.G."/>
            <person name="Walton J.D."/>
            <person name="Blanchette R.A."/>
            <person name="Henrissat B."/>
            <person name="Martin F."/>
            <person name="Cullen D."/>
            <person name="Hibbett D.S."/>
            <person name="Grigoriev I.V."/>
        </authorList>
    </citation>
    <scope>NUCLEOTIDE SEQUENCE [LARGE SCALE GENOMIC DNA]</scope>
    <source>
        <strain evidence="3">FD-172 SS1</strain>
    </source>
</reference>
<evidence type="ECO:0000256" key="1">
    <source>
        <dbReference type="SAM" id="MobiDB-lite"/>
    </source>
</evidence>
<organism evidence="2 3">
    <name type="scientific">Botryobasidium botryosum (strain FD-172 SS1)</name>
    <dbReference type="NCBI Taxonomy" id="930990"/>
    <lineage>
        <taxon>Eukaryota</taxon>
        <taxon>Fungi</taxon>
        <taxon>Dikarya</taxon>
        <taxon>Basidiomycota</taxon>
        <taxon>Agaricomycotina</taxon>
        <taxon>Agaricomycetes</taxon>
        <taxon>Cantharellales</taxon>
        <taxon>Botryobasidiaceae</taxon>
        <taxon>Botryobasidium</taxon>
    </lineage>
</organism>
<accession>A0A067MB08</accession>
<protein>
    <submittedName>
        <fullName evidence="2">Uncharacterized protein</fullName>
    </submittedName>
</protein>
<dbReference type="Proteomes" id="UP000027195">
    <property type="component" value="Unassembled WGS sequence"/>
</dbReference>
<evidence type="ECO:0000313" key="3">
    <source>
        <dbReference type="Proteomes" id="UP000027195"/>
    </source>
</evidence>
<dbReference type="EMBL" id="KL198086">
    <property type="protein sequence ID" value="KDQ08781.1"/>
    <property type="molecule type" value="Genomic_DNA"/>
</dbReference>
<sequence>MNTPRPSSRQLDETPTPRPKPPFKSLTELYPTHLPRAENGERLYFGYNVSVKWIMEYANQRLKPRRNNKQYGETTLMYRGLIMLQDHTGIHTLSYQDATKATDTNPPPERIVWEEDAIPILCICTSDPEELNLRPTRGQVNALTALFGGVQSPRWWTSI</sequence>
<name>A0A067MB08_BOTB1</name>
<dbReference type="AlphaFoldDB" id="A0A067MB08"/>
<keyword evidence="3" id="KW-1185">Reference proteome</keyword>
<gene>
    <name evidence="2" type="ORF">BOTBODRAFT_59140</name>
</gene>
<dbReference type="HOGENOM" id="CLU_125567_0_0_1"/>
<dbReference type="OrthoDB" id="2609391at2759"/>
<proteinExistence type="predicted"/>